<dbReference type="AlphaFoldDB" id="A0A1W1E9A2"/>
<evidence type="ECO:0000256" key="2">
    <source>
        <dbReference type="ARBA" id="ARBA00022448"/>
    </source>
</evidence>
<dbReference type="InterPro" id="IPR006129">
    <property type="entry name" value="AdhesinB"/>
</dbReference>
<keyword evidence="3" id="KW-0732">Signal</keyword>
<dbReference type="GO" id="GO:0030001">
    <property type="term" value="P:metal ion transport"/>
    <property type="evidence" value="ECO:0007669"/>
    <property type="project" value="InterPro"/>
</dbReference>
<dbReference type="GO" id="GO:0046872">
    <property type="term" value="F:metal ion binding"/>
    <property type="evidence" value="ECO:0007669"/>
    <property type="project" value="InterPro"/>
</dbReference>
<gene>
    <name evidence="4" type="ORF">MNB_SV-4-1373</name>
</gene>
<dbReference type="SUPFAM" id="SSF53807">
    <property type="entry name" value="Helical backbone' metal receptor"/>
    <property type="match status" value="1"/>
</dbReference>
<dbReference type="PRINTS" id="PR00691">
    <property type="entry name" value="ADHESINB"/>
</dbReference>
<dbReference type="Gene3D" id="3.40.50.1980">
    <property type="entry name" value="Nitrogenase molybdenum iron protein domain"/>
    <property type="match status" value="2"/>
</dbReference>
<dbReference type="EMBL" id="FPIB01000016">
    <property type="protein sequence ID" value="SFV90479.1"/>
    <property type="molecule type" value="Genomic_DNA"/>
</dbReference>
<dbReference type="PRINTS" id="PR00690">
    <property type="entry name" value="ADHESNFAMILY"/>
</dbReference>
<reference evidence="4" key="1">
    <citation type="submission" date="2016-10" db="EMBL/GenBank/DDBJ databases">
        <authorList>
            <person name="de Groot N.N."/>
        </authorList>
    </citation>
    <scope>NUCLEOTIDE SEQUENCE</scope>
</reference>
<dbReference type="InterPro" id="IPR050492">
    <property type="entry name" value="Bact_metal-bind_prot9"/>
</dbReference>
<sequence length="281" mass="31397">MKQILLLFIGFTAFILANINTVVSILPEQTFVKAIGGEKVKVTLMVTPGNSPHTYEPKPSQMKAVAKAQLYFAIGVEFEKRWLPQFKDLNPTMKIVDLSTGIEKMPMAAHHHEEEHHKASGLDPHIWTAPKNVAHMAQRIFDALVLADPQNSDYYKANLDAFLAKIKETDTRIKTYLSPLPKGTAFMVFHPSWGYFAKAYGLRQLPIEIEGKNPKPRELISVIKAAKKAHVRAIFTQPEFSDASAKIIADELHIPVIKVSPLTPDWSENLVRIAKAIAGVQ</sequence>
<accession>A0A1W1E9A2</accession>
<evidence type="ECO:0000313" key="4">
    <source>
        <dbReference type="EMBL" id="SFV90479.1"/>
    </source>
</evidence>
<protein>
    <submittedName>
        <fullName evidence="4">Zinc ABC transporter, periplasmic-binding protein ZnuA</fullName>
    </submittedName>
</protein>
<name>A0A1W1E9A2_9ZZZZ</name>
<dbReference type="GO" id="GO:0007155">
    <property type="term" value="P:cell adhesion"/>
    <property type="evidence" value="ECO:0007669"/>
    <property type="project" value="InterPro"/>
</dbReference>
<evidence type="ECO:0000256" key="1">
    <source>
        <dbReference type="ARBA" id="ARBA00011028"/>
    </source>
</evidence>
<organism evidence="4">
    <name type="scientific">hydrothermal vent metagenome</name>
    <dbReference type="NCBI Taxonomy" id="652676"/>
    <lineage>
        <taxon>unclassified sequences</taxon>
        <taxon>metagenomes</taxon>
        <taxon>ecological metagenomes</taxon>
    </lineage>
</organism>
<dbReference type="PANTHER" id="PTHR42953:SF3">
    <property type="entry name" value="HIGH-AFFINITY ZINC UPTAKE SYSTEM PROTEIN ZNUA"/>
    <property type="match status" value="1"/>
</dbReference>
<dbReference type="InterPro" id="IPR006127">
    <property type="entry name" value="ZnuA-like"/>
</dbReference>
<keyword evidence="2" id="KW-0813">Transport</keyword>
<dbReference type="InterPro" id="IPR006128">
    <property type="entry name" value="Lipoprotein_PsaA-like"/>
</dbReference>
<dbReference type="PANTHER" id="PTHR42953">
    <property type="entry name" value="HIGH-AFFINITY ZINC UPTAKE SYSTEM PROTEIN ZNUA-RELATED"/>
    <property type="match status" value="1"/>
</dbReference>
<evidence type="ECO:0000256" key="3">
    <source>
        <dbReference type="ARBA" id="ARBA00022729"/>
    </source>
</evidence>
<comment type="similarity">
    <text evidence="1">Belongs to the bacterial solute-binding protein 9 family.</text>
</comment>
<dbReference type="Pfam" id="PF01297">
    <property type="entry name" value="ZnuA"/>
    <property type="match status" value="1"/>
</dbReference>
<proteinExistence type="inferred from homology"/>